<dbReference type="Proteomes" id="UP000195877">
    <property type="component" value="Chromosome 1"/>
</dbReference>
<gene>
    <name evidence="1" type="ORF">PD885_03850</name>
</gene>
<dbReference type="EMBL" id="LT853882">
    <property type="protein sequence ID" value="SMR01069.1"/>
    <property type="molecule type" value="Genomic_DNA"/>
</dbReference>
<dbReference type="Pfam" id="PF05125">
    <property type="entry name" value="Phage_cap_P2"/>
    <property type="match status" value="1"/>
</dbReference>
<reference evidence="1 2" key="1">
    <citation type="submission" date="2017-05" db="EMBL/GenBank/DDBJ databases">
        <authorList>
            <person name="Blom J."/>
        </authorList>
    </citation>
    <scope>NUCLEOTIDE SEQUENCE [LARGE SCALE GENOMIC DNA]</scope>
    <source>
        <strain evidence="1">PD885</strain>
    </source>
</reference>
<accession>A0ABY1RUY6</accession>
<sequence>MHDKYFPMVNKDQPASEKIATDLILSQRRVGGLQVAEVPYLPDGALMVTSLANLSIYYQTGGRRRYIQEVPARDRIENYESSNDAYVVEDYGLGCVVEHIEIEA</sequence>
<proteinExistence type="predicted"/>
<keyword evidence="2" id="KW-1185">Reference proteome</keyword>
<organism evidence="1 2">
    <name type="scientific">Xanthomonas fragariae</name>
    <dbReference type="NCBI Taxonomy" id="48664"/>
    <lineage>
        <taxon>Bacteria</taxon>
        <taxon>Pseudomonadati</taxon>
        <taxon>Pseudomonadota</taxon>
        <taxon>Gammaproteobacteria</taxon>
        <taxon>Lysobacterales</taxon>
        <taxon>Lysobacteraceae</taxon>
        <taxon>Xanthomonas</taxon>
    </lineage>
</organism>
<evidence type="ECO:0000313" key="1">
    <source>
        <dbReference type="EMBL" id="SMR01069.1"/>
    </source>
</evidence>
<evidence type="ECO:0000313" key="2">
    <source>
        <dbReference type="Proteomes" id="UP000195877"/>
    </source>
</evidence>
<name>A0ABY1RUY6_9XANT</name>
<protein>
    <submittedName>
        <fullName evidence="1">Phage major capsid protein, P2 family</fullName>
    </submittedName>
</protein>
<dbReference type="InterPro" id="IPR006441">
    <property type="entry name" value="Phage_P2_GpN"/>
</dbReference>